<evidence type="ECO:0000256" key="5">
    <source>
        <dbReference type="ARBA" id="ARBA00023004"/>
    </source>
</evidence>
<accession>A0A164IKX2</accession>
<keyword evidence="2" id="KW-0813">Transport</keyword>
<sequence>GAYLFDERYTMESYDYTVAVPPLVSTRQTNKAWALFGSVNYEVTPELKLRAGLRYTNDKKTLATTGKVIDTAGTSAETDDNKVNWDVSGTYSLSRDTNLYARVATGFRAASIYPADGFGAQSKARPENVTSFELGIKSDFWQRRARLSANVFSYKVKDQQLTAVGSTSNTNTLLNASKATGQGFEINLDLLPTENLMLTLGASYNDTKIKDASLSDLRPGSGAIPIGTPDGQGRYSLYGNPLPNAPKWIANMTARYGVPLADGSEVFVYT</sequence>
<keyword evidence="7" id="KW-0798">TonB box</keyword>
<evidence type="ECO:0000313" key="12">
    <source>
        <dbReference type="Proteomes" id="UP000076858"/>
    </source>
</evidence>
<evidence type="ECO:0000313" key="11">
    <source>
        <dbReference type="EMBL" id="KZS01367.1"/>
    </source>
</evidence>
<evidence type="ECO:0000256" key="8">
    <source>
        <dbReference type="ARBA" id="ARBA00023136"/>
    </source>
</evidence>
<dbReference type="InterPro" id="IPR039426">
    <property type="entry name" value="TonB-dep_rcpt-like"/>
</dbReference>
<dbReference type="Proteomes" id="UP000076858">
    <property type="component" value="Unassembled WGS sequence"/>
</dbReference>
<dbReference type="GO" id="GO:0006826">
    <property type="term" value="P:iron ion transport"/>
    <property type="evidence" value="ECO:0007669"/>
    <property type="project" value="UniProtKB-KW"/>
</dbReference>
<dbReference type="InterPro" id="IPR036942">
    <property type="entry name" value="Beta-barrel_TonB_sf"/>
</dbReference>
<dbReference type="InterPro" id="IPR000531">
    <property type="entry name" value="Beta-barrel_TonB"/>
</dbReference>
<feature type="non-terminal residue" evidence="11">
    <location>
        <position position="270"/>
    </location>
</feature>
<dbReference type="AlphaFoldDB" id="A0A164IKX2"/>
<keyword evidence="9" id="KW-0998">Cell outer membrane</keyword>
<evidence type="ECO:0000256" key="2">
    <source>
        <dbReference type="ARBA" id="ARBA00022448"/>
    </source>
</evidence>
<proteinExistence type="predicted"/>
<evidence type="ECO:0000256" key="1">
    <source>
        <dbReference type="ARBA" id="ARBA00004571"/>
    </source>
</evidence>
<dbReference type="PROSITE" id="PS52016">
    <property type="entry name" value="TONB_DEPENDENT_REC_3"/>
    <property type="match status" value="1"/>
</dbReference>
<dbReference type="Pfam" id="PF00593">
    <property type="entry name" value="TonB_dep_Rec_b-barrel"/>
    <property type="match status" value="1"/>
</dbReference>
<name>A0A164IKX2_9CRUS</name>
<gene>
    <name evidence="11" type="ORF">APZ42_002003</name>
</gene>
<keyword evidence="4" id="KW-0812">Transmembrane</keyword>
<evidence type="ECO:0000256" key="6">
    <source>
        <dbReference type="ARBA" id="ARBA00023065"/>
    </source>
</evidence>
<keyword evidence="6" id="KW-0406">Ion transport</keyword>
<dbReference type="Gene3D" id="2.40.170.20">
    <property type="entry name" value="TonB-dependent receptor, beta-barrel domain"/>
    <property type="match status" value="1"/>
</dbReference>
<evidence type="ECO:0000256" key="4">
    <source>
        <dbReference type="ARBA" id="ARBA00022692"/>
    </source>
</evidence>
<dbReference type="PANTHER" id="PTHR32552:SF81">
    <property type="entry name" value="TONB-DEPENDENT OUTER MEMBRANE RECEPTOR"/>
    <property type="match status" value="1"/>
</dbReference>
<comment type="subcellular location">
    <subcellularLocation>
        <location evidence="1">Cell outer membrane</location>
        <topology evidence="1">Multi-pass membrane protein</topology>
    </subcellularLocation>
</comment>
<reference evidence="11 12" key="1">
    <citation type="submission" date="2016-03" db="EMBL/GenBank/DDBJ databases">
        <title>EvidentialGene: Evidence-directed Construction of Genes on Genomes.</title>
        <authorList>
            <person name="Gilbert D.G."/>
            <person name="Choi J.-H."/>
            <person name="Mockaitis K."/>
            <person name="Colbourne J."/>
            <person name="Pfrender M."/>
        </authorList>
    </citation>
    <scope>NUCLEOTIDE SEQUENCE [LARGE SCALE GENOMIC DNA]</scope>
    <source>
        <strain evidence="11 12">Xinb3</strain>
        <tissue evidence="11">Complete organism</tissue>
    </source>
</reference>
<organism evidence="11 12">
    <name type="scientific">Daphnia magna</name>
    <dbReference type="NCBI Taxonomy" id="35525"/>
    <lineage>
        <taxon>Eukaryota</taxon>
        <taxon>Metazoa</taxon>
        <taxon>Ecdysozoa</taxon>
        <taxon>Arthropoda</taxon>
        <taxon>Crustacea</taxon>
        <taxon>Branchiopoda</taxon>
        <taxon>Diplostraca</taxon>
        <taxon>Cladocera</taxon>
        <taxon>Anomopoda</taxon>
        <taxon>Daphniidae</taxon>
        <taxon>Daphnia</taxon>
    </lineage>
</organism>
<comment type="caution">
    <text evidence="11">The sequence shown here is derived from an EMBL/GenBank/DDBJ whole genome shotgun (WGS) entry which is preliminary data.</text>
</comment>
<dbReference type="PANTHER" id="PTHR32552">
    <property type="entry name" value="FERRICHROME IRON RECEPTOR-RELATED"/>
    <property type="match status" value="1"/>
</dbReference>
<feature type="non-terminal residue" evidence="11">
    <location>
        <position position="1"/>
    </location>
</feature>
<keyword evidence="3" id="KW-0410">Iron transport</keyword>
<feature type="domain" description="TonB-dependent receptor-like beta-barrel" evidence="10">
    <location>
        <begin position="14"/>
        <end position="256"/>
    </location>
</feature>
<evidence type="ECO:0000256" key="9">
    <source>
        <dbReference type="ARBA" id="ARBA00023237"/>
    </source>
</evidence>
<dbReference type="EMBL" id="LRGB01007019">
    <property type="protein sequence ID" value="KZS01367.1"/>
    <property type="molecule type" value="Genomic_DNA"/>
</dbReference>
<dbReference type="SUPFAM" id="SSF56935">
    <property type="entry name" value="Porins"/>
    <property type="match status" value="1"/>
</dbReference>
<protein>
    <recommendedName>
        <fullName evidence="10">TonB-dependent receptor-like beta-barrel domain-containing protein</fullName>
    </recommendedName>
</protein>
<keyword evidence="8" id="KW-0472">Membrane</keyword>
<keyword evidence="5" id="KW-0408">Iron</keyword>
<evidence type="ECO:0000256" key="7">
    <source>
        <dbReference type="ARBA" id="ARBA00023077"/>
    </source>
</evidence>
<keyword evidence="12" id="KW-1185">Reference proteome</keyword>
<evidence type="ECO:0000259" key="10">
    <source>
        <dbReference type="Pfam" id="PF00593"/>
    </source>
</evidence>
<evidence type="ECO:0000256" key="3">
    <source>
        <dbReference type="ARBA" id="ARBA00022496"/>
    </source>
</evidence>